<evidence type="ECO:0000313" key="7">
    <source>
        <dbReference type="EMBL" id="KPQ35278.1"/>
    </source>
</evidence>
<dbReference type="InterPro" id="IPR000209">
    <property type="entry name" value="Peptidase_S8/S53_dom"/>
</dbReference>
<evidence type="ECO:0000259" key="6">
    <source>
        <dbReference type="Pfam" id="PF00082"/>
    </source>
</evidence>
<comment type="caution">
    <text evidence="5">Lacks conserved residue(s) required for the propagation of feature annotation.</text>
</comment>
<dbReference type="PROSITE" id="PS00138">
    <property type="entry name" value="SUBTILASE_SER"/>
    <property type="match status" value="1"/>
</dbReference>
<evidence type="ECO:0000256" key="5">
    <source>
        <dbReference type="PROSITE-ProRule" id="PRU01240"/>
    </source>
</evidence>
<dbReference type="STRING" id="1666911.HLUCCA11_11350"/>
<dbReference type="PATRIC" id="fig|1666911.3.peg.494"/>
<reference evidence="7 8" key="1">
    <citation type="submission" date="2015-09" db="EMBL/GenBank/DDBJ databases">
        <title>Identification and resolution of microdiversity through metagenomic sequencing of parallel consortia.</title>
        <authorList>
            <person name="Nelson W.C."/>
            <person name="Romine M.F."/>
            <person name="Lindemann S.R."/>
        </authorList>
    </citation>
    <scope>NUCLEOTIDE SEQUENCE [LARGE SCALE GENOMIC DNA]</scope>
    <source>
        <strain evidence="7">Ana</strain>
    </source>
</reference>
<dbReference type="GO" id="GO:0004252">
    <property type="term" value="F:serine-type endopeptidase activity"/>
    <property type="evidence" value="ECO:0007669"/>
    <property type="project" value="InterPro"/>
</dbReference>
<proteinExistence type="inferred from homology"/>
<organism evidence="7 8">
    <name type="scientific">Phormidesmis priestleyi Ana</name>
    <dbReference type="NCBI Taxonomy" id="1666911"/>
    <lineage>
        <taxon>Bacteria</taxon>
        <taxon>Bacillati</taxon>
        <taxon>Cyanobacteriota</taxon>
        <taxon>Cyanophyceae</taxon>
        <taxon>Leptolyngbyales</taxon>
        <taxon>Leptolyngbyaceae</taxon>
        <taxon>Phormidesmis</taxon>
    </lineage>
</organism>
<dbReference type="SUPFAM" id="SSF52743">
    <property type="entry name" value="Subtilisin-like"/>
    <property type="match status" value="1"/>
</dbReference>
<dbReference type="InterPro" id="IPR008979">
    <property type="entry name" value="Galactose-bd-like_sf"/>
</dbReference>
<dbReference type="EMBL" id="LJZR01000013">
    <property type="protein sequence ID" value="KPQ35278.1"/>
    <property type="molecule type" value="Genomic_DNA"/>
</dbReference>
<dbReference type="GO" id="GO:0006508">
    <property type="term" value="P:proteolysis"/>
    <property type="evidence" value="ECO:0007669"/>
    <property type="project" value="UniProtKB-KW"/>
</dbReference>
<keyword evidence="2 7" id="KW-0645">Protease</keyword>
<gene>
    <name evidence="7" type="ORF">HLUCCA11_11350</name>
</gene>
<dbReference type="PANTHER" id="PTHR43806">
    <property type="entry name" value="PEPTIDASE S8"/>
    <property type="match status" value="1"/>
</dbReference>
<dbReference type="InterPro" id="IPR023828">
    <property type="entry name" value="Peptidase_S8_Ser-AS"/>
</dbReference>
<sequence length="551" mass="59548">MAHPMGTGRFFRRWYRLRSVRVGLGFGAGLGLSALAIALPINPLAAVALSTSTDTDGIDARRLHAAPYGLTGRKIAIGQVEIGRPGQFGIDKVTPVDLPMRLGQIFDLNGPAIADGTVDRHATNVASVMISQDKMLVGVAPQARLYAAAVGPLTESIGQPEECLASQHVALQNGGDVRATNFSFGEPLSRDSRLDARLDGNALLTQCIDWSSRVHKLLYVIAGNQGRGGIPIPTDNFNGINVAYSTRINGKFLRVDYANLSSEPRETSYYEPTESNEGARRSINLVAPGSAIEMFDPDGTRVTSSGTSFAAPHVAATVALLQEFGDRQFRAGASNWSLDSREPQVMKSVILNAADKLEDTGDGNLLGMSRTLLDETGRDWLQGDAYRDQSIPLHAQLGTGHLNAYRAYQQLAGGQWTPGEVPAIGWSYASLESAGSAQEYVFDQPLKGGSYISATLSWERLVNLDSADEYYDLGETFVGQPLGNLDLYLMPAEATDTNQSVWSSVSAEDSTEHIFIPIPADGRYKLRVVKKNAISPEPQFYALAWWAKPVQ</sequence>
<protein>
    <submittedName>
        <fullName evidence="7">Subtilisin-like serine protease</fullName>
    </submittedName>
</protein>
<feature type="domain" description="Peptidase S8/S53" evidence="6">
    <location>
        <begin position="116"/>
        <end position="367"/>
    </location>
</feature>
<comment type="similarity">
    <text evidence="1 5">Belongs to the peptidase S8 family.</text>
</comment>
<dbReference type="InterPro" id="IPR036852">
    <property type="entry name" value="Peptidase_S8/S53_dom_sf"/>
</dbReference>
<dbReference type="Pfam" id="PF00082">
    <property type="entry name" value="Peptidase_S8"/>
    <property type="match status" value="1"/>
</dbReference>
<dbReference type="InterPro" id="IPR050131">
    <property type="entry name" value="Peptidase_S8_subtilisin-like"/>
</dbReference>
<dbReference type="SUPFAM" id="SSF49785">
    <property type="entry name" value="Galactose-binding domain-like"/>
    <property type="match status" value="1"/>
</dbReference>
<dbReference type="Proteomes" id="UP000050465">
    <property type="component" value="Unassembled WGS sequence"/>
</dbReference>
<dbReference type="Gene3D" id="3.40.50.200">
    <property type="entry name" value="Peptidase S8/S53 domain"/>
    <property type="match status" value="1"/>
</dbReference>
<evidence type="ECO:0000256" key="4">
    <source>
        <dbReference type="ARBA" id="ARBA00022825"/>
    </source>
</evidence>
<name>A0A0P7ZKJ2_9CYAN</name>
<evidence type="ECO:0000256" key="3">
    <source>
        <dbReference type="ARBA" id="ARBA00022801"/>
    </source>
</evidence>
<accession>A0A0P7ZKJ2</accession>
<evidence type="ECO:0000256" key="2">
    <source>
        <dbReference type="ARBA" id="ARBA00022670"/>
    </source>
</evidence>
<dbReference type="PANTHER" id="PTHR43806:SF11">
    <property type="entry name" value="CEREVISIN-RELATED"/>
    <property type="match status" value="1"/>
</dbReference>
<comment type="caution">
    <text evidence="7">The sequence shown here is derived from an EMBL/GenBank/DDBJ whole genome shotgun (WGS) entry which is preliminary data.</text>
</comment>
<dbReference type="AlphaFoldDB" id="A0A0P7ZKJ2"/>
<keyword evidence="4" id="KW-0720">Serine protease</keyword>
<dbReference type="PROSITE" id="PS51892">
    <property type="entry name" value="SUBTILASE"/>
    <property type="match status" value="1"/>
</dbReference>
<evidence type="ECO:0000313" key="8">
    <source>
        <dbReference type="Proteomes" id="UP000050465"/>
    </source>
</evidence>
<keyword evidence="3" id="KW-0378">Hydrolase</keyword>
<evidence type="ECO:0000256" key="1">
    <source>
        <dbReference type="ARBA" id="ARBA00011073"/>
    </source>
</evidence>